<evidence type="ECO:0000313" key="1">
    <source>
        <dbReference type="EMBL" id="OZG59307.1"/>
    </source>
</evidence>
<reference evidence="1 2" key="1">
    <citation type="journal article" date="2017" name="BMC Genomics">
        <title>Comparative genomic and phylogenomic analyses of the Bifidobacteriaceae family.</title>
        <authorList>
            <person name="Lugli G.A."/>
            <person name="Milani C."/>
            <person name="Turroni F."/>
            <person name="Duranti S."/>
            <person name="Mancabelli L."/>
            <person name="Mangifesta M."/>
            <person name="Ferrario C."/>
            <person name="Modesto M."/>
            <person name="Mattarelli P."/>
            <person name="Jiri K."/>
            <person name="van Sinderen D."/>
            <person name="Ventura M."/>
        </authorList>
    </citation>
    <scope>NUCLEOTIDE SEQUENCE [LARGE SCALE GENOMIC DNA]</scope>
    <source>
        <strain evidence="1 2">DSM 100201</strain>
    </source>
</reference>
<accession>A0A261FJH4</accession>
<dbReference type="EMBL" id="MWWV01000001">
    <property type="protein sequence ID" value="OZG59307.1"/>
    <property type="molecule type" value="Genomic_DNA"/>
</dbReference>
<evidence type="ECO:0000313" key="2">
    <source>
        <dbReference type="Proteomes" id="UP000216444"/>
    </source>
</evidence>
<keyword evidence="2" id="KW-1185">Reference proteome</keyword>
<dbReference type="Proteomes" id="UP000216444">
    <property type="component" value="Unassembled WGS sequence"/>
</dbReference>
<comment type="caution">
    <text evidence="1">The sequence shown here is derived from an EMBL/GenBank/DDBJ whole genome shotgun (WGS) entry which is preliminary data.</text>
</comment>
<gene>
    <name evidence="1" type="ORF">BTIS_0038</name>
</gene>
<name>A0A261FJH4_9BIFI</name>
<dbReference type="AlphaFoldDB" id="A0A261FJH4"/>
<proteinExistence type="predicted"/>
<protein>
    <submittedName>
        <fullName evidence="1">Uncharacterized protein</fullName>
    </submittedName>
</protein>
<organism evidence="1 2">
    <name type="scientific">Bifidobacterium tissieri</name>
    <dbReference type="NCBI Taxonomy" id="1630162"/>
    <lineage>
        <taxon>Bacteria</taxon>
        <taxon>Bacillati</taxon>
        <taxon>Actinomycetota</taxon>
        <taxon>Actinomycetes</taxon>
        <taxon>Bifidobacteriales</taxon>
        <taxon>Bifidobacteriaceae</taxon>
        <taxon>Bifidobacterium</taxon>
    </lineage>
</organism>
<sequence>MHDFTSSACASLSAFKDRAVRDSRSLENDGLSSRVPDGMVDGYAAVLRSMVDHPAGSGVL</sequence>